<feature type="compositionally biased region" description="Polar residues" evidence="3">
    <location>
        <begin position="284"/>
        <end position="301"/>
    </location>
</feature>
<feature type="compositionally biased region" description="Basic and acidic residues" evidence="3">
    <location>
        <begin position="47"/>
        <end position="72"/>
    </location>
</feature>
<dbReference type="InterPro" id="IPR004088">
    <property type="entry name" value="KH_dom_type_1"/>
</dbReference>
<feature type="domain" description="K Homology" evidence="4">
    <location>
        <begin position="348"/>
        <end position="418"/>
    </location>
</feature>
<dbReference type="Proteomes" id="UP000070544">
    <property type="component" value="Unassembled WGS sequence"/>
</dbReference>
<sequence length="482" mass="52653">MADSIAKAPVDFSAALKKAQEIAQKLGRSGPSEPGVPSSSWSSQEPSRQEDEDRFRREPREPRDRPDDYHRERDRRRSRSRSRSPGRRYDDSRDRDRDRYRGRDEDRSRSRYGLGSDEQKTRDQNRPGYGLSAAGAKQEEMTVPSSVVGLIIGKGGTNLKEIESDTKAKVQFKGEQTDPERHVTITGTAEAVDAARKRIQGVIADHNDRQATRFLQNTTSPVQSMPPIHYGGGGDRGGQGPPSRGPPMGMGDTSTTVAIPKSTVGLVIGRSGETVQRLSRESGTRINVTPDSQSDPNSNDRIVTIVGPPQAVEEAKRLIDEIVSTARENQGMRPNASMGMGMGVTGPGMLSDVMQVPSEYVGTIIGKQGSEIRNLESLTGCRINVQQAANGLVTRDISLRGTPEAIAYAKQLIEEKIEQAANVISASPLAFPRLRLSRPRVTGCQRRGLFRTLTGGQLAPLTDMPCFSFRIWFASVALSLSS</sequence>
<keyword evidence="1" id="KW-0677">Repeat</keyword>
<evidence type="ECO:0000259" key="4">
    <source>
        <dbReference type="SMART" id="SM00322"/>
    </source>
</evidence>
<accession>A0A139AY07</accession>
<evidence type="ECO:0000313" key="6">
    <source>
        <dbReference type="Proteomes" id="UP000070544"/>
    </source>
</evidence>
<dbReference type="PANTHER" id="PTHR10288">
    <property type="entry name" value="KH DOMAIN CONTAINING RNA BINDING PROTEIN"/>
    <property type="match status" value="1"/>
</dbReference>
<feature type="region of interest" description="Disordered" evidence="3">
    <location>
        <begin position="23"/>
        <end position="142"/>
    </location>
</feature>
<evidence type="ECO:0000313" key="5">
    <source>
        <dbReference type="EMBL" id="KXS21631.1"/>
    </source>
</evidence>
<dbReference type="Pfam" id="PF00013">
    <property type="entry name" value="KH_1"/>
    <property type="match status" value="3"/>
</dbReference>
<feature type="compositionally biased region" description="Low complexity" evidence="3">
    <location>
        <begin position="27"/>
        <end position="46"/>
    </location>
</feature>
<dbReference type="EMBL" id="KQ965732">
    <property type="protein sequence ID" value="KXS21631.1"/>
    <property type="molecule type" value="Genomic_DNA"/>
</dbReference>
<name>A0A139AY07_GONPJ</name>
<dbReference type="GO" id="GO:0003723">
    <property type="term" value="F:RNA binding"/>
    <property type="evidence" value="ECO:0007669"/>
    <property type="project" value="UniProtKB-UniRule"/>
</dbReference>
<reference evidence="5 6" key="1">
    <citation type="journal article" date="2015" name="Genome Biol. Evol.">
        <title>Phylogenomic analyses indicate that early fungi evolved digesting cell walls of algal ancestors of land plants.</title>
        <authorList>
            <person name="Chang Y."/>
            <person name="Wang S."/>
            <person name="Sekimoto S."/>
            <person name="Aerts A.L."/>
            <person name="Choi C."/>
            <person name="Clum A."/>
            <person name="LaButti K.M."/>
            <person name="Lindquist E.A."/>
            <person name="Yee Ngan C."/>
            <person name="Ohm R.A."/>
            <person name="Salamov A.A."/>
            <person name="Grigoriev I.V."/>
            <person name="Spatafora J.W."/>
            <person name="Berbee M.L."/>
        </authorList>
    </citation>
    <scope>NUCLEOTIDE SEQUENCE [LARGE SCALE GENOMIC DNA]</scope>
    <source>
        <strain evidence="5 6">JEL478</strain>
    </source>
</reference>
<feature type="compositionally biased region" description="Gly residues" evidence="3">
    <location>
        <begin position="230"/>
        <end position="240"/>
    </location>
</feature>
<evidence type="ECO:0000256" key="2">
    <source>
        <dbReference type="PROSITE-ProRule" id="PRU00117"/>
    </source>
</evidence>
<keyword evidence="2" id="KW-0694">RNA-binding</keyword>
<protein>
    <recommendedName>
        <fullName evidence="4">K Homology domain-containing protein</fullName>
    </recommendedName>
</protein>
<dbReference type="PROSITE" id="PS50084">
    <property type="entry name" value="KH_TYPE_1"/>
    <property type="match status" value="3"/>
</dbReference>
<dbReference type="AlphaFoldDB" id="A0A139AY07"/>
<feature type="domain" description="K Homology" evidence="4">
    <location>
        <begin position="135"/>
        <end position="204"/>
    </location>
</feature>
<dbReference type="CDD" id="cd00105">
    <property type="entry name" value="KH-I"/>
    <property type="match status" value="2"/>
</dbReference>
<keyword evidence="6" id="KW-1185">Reference proteome</keyword>
<dbReference type="OrthoDB" id="5204190at2759"/>
<feature type="region of interest" description="Disordered" evidence="3">
    <location>
        <begin position="220"/>
        <end position="256"/>
    </location>
</feature>
<feature type="compositionally biased region" description="Basic residues" evidence="3">
    <location>
        <begin position="73"/>
        <end position="86"/>
    </location>
</feature>
<evidence type="ECO:0000256" key="1">
    <source>
        <dbReference type="ARBA" id="ARBA00022737"/>
    </source>
</evidence>
<feature type="compositionally biased region" description="Basic and acidic residues" evidence="3">
    <location>
        <begin position="87"/>
        <end position="109"/>
    </location>
</feature>
<dbReference type="Gene3D" id="3.30.1370.10">
    <property type="entry name" value="K Homology domain, type 1"/>
    <property type="match status" value="3"/>
</dbReference>
<organism evidence="5 6">
    <name type="scientific">Gonapodya prolifera (strain JEL478)</name>
    <name type="common">Monoblepharis prolifera</name>
    <dbReference type="NCBI Taxonomy" id="1344416"/>
    <lineage>
        <taxon>Eukaryota</taxon>
        <taxon>Fungi</taxon>
        <taxon>Fungi incertae sedis</taxon>
        <taxon>Chytridiomycota</taxon>
        <taxon>Chytridiomycota incertae sedis</taxon>
        <taxon>Monoblepharidomycetes</taxon>
        <taxon>Monoblepharidales</taxon>
        <taxon>Gonapodyaceae</taxon>
        <taxon>Gonapodya</taxon>
    </lineage>
</organism>
<evidence type="ECO:0000256" key="3">
    <source>
        <dbReference type="SAM" id="MobiDB-lite"/>
    </source>
</evidence>
<dbReference type="InterPro" id="IPR036612">
    <property type="entry name" value="KH_dom_type_1_sf"/>
</dbReference>
<feature type="region of interest" description="Disordered" evidence="3">
    <location>
        <begin position="272"/>
        <end position="301"/>
    </location>
</feature>
<dbReference type="SUPFAM" id="SSF54791">
    <property type="entry name" value="Eukaryotic type KH-domain (KH-domain type I)"/>
    <property type="match status" value="3"/>
</dbReference>
<proteinExistence type="predicted"/>
<dbReference type="STRING" id="1344416.A0A139AY07"/>
<dbReference type="InterPro" id="IPR004087">
    <property type="entry name" value="KH_dom"/>
</dbReference>
<dbReference type="SMART" id="SM00322">
    <property type="entry name" value="KH"/>
    <property type="match status" value="3"/>
</dbReference>
<gene>
    <name evidence="5" type="ORF">M427DRAFT_275205</name>
</gene>
<feature type="domain" description="K Homology" evidence="4">
    <location>
        <begin position="251"/>
        <end position="324"/>
    </location>
</feature>